<reference evidence="3" key="1">
    <citation type="journal article" date="2019" name="Sci. Rep.">
        <title>Draft genome of Tanacetum cinerariifolium, the natural source of mosquito coil.</title>
        <authorList>
            <person name="Yamashiro T."/>
            <person name="Shiraishi A."/>
            <person name="Satake H."/>
            <person name="Nakayama K."/>
        </authorList>
    </citation>
    <scope>NUCLEOTIDE SEQUENCE</scope>
</reference>
<name>A0A699HHC6_TANCI</name>
<evidence type="ECO:0000256" key="1">
    <source>
        <dbReference type="SAM" id="MobiDB-lite"/>
    </source>
</evidence>
<dbReference type="InterPro" id="IPR013103">
    <property type="entry name" value="RVT_2"/>
</dbReference>
<comment type="caution">
    <text evidence="3">The sequence shown here is derived from an EMBL/GenBank/DDBJ whole genome shotgun (WGS) entry which is preliminary data.</text>
</comment>
<dbReference type="AlphaFoldDB" id="A0A699HHC6"/>
<organism evidence="3">
    <name type="scientific">Tanacetum cinerariifolium</name>
    <name type="common">Dalmatian daisy</name>
    <name type="synonym">Chrysanthemum cinerariifolium</name>
    <dbReference type="NCBI Taxonomy" id="118510"/>
    <lineage>
        <taxon>Eukaryota</taxon>
        <taxon>Viridiplantae</taxon>
        <taxon>Streptophyta</taxon>
        <taxon>Embryophyta</taxon>
        <taxon>Tracheophyta</taxon>
        <taxon>Spermatophyta</taxon>
        <taxon>Magnoliopsida</taxon>
        <taxon>eudicotyledons</taxon>
        <taxon>Gunneridae</taxon>
        <taxon>Pentapetalae</taxon>
        <taxon>asterids</taxon>
        <taxon>campanulids</taxon>
        <taxon>Asterales</taxon>
        <taxon>Asteraceae</taxon>
        <taxon>Asteroideae</taxon>
        <taxon>Anthemideae</taxon>
        <taxon>Anthemidinae</taxon>
        <taxon>Tanacetum</taxon>
    </lineage>
</organism>
<evidence type="ECO:0000313" key="3">
    <source>
        <dbReference type="EMBL" id="GEX79513.1"/>
    </source>
</evidence>
<evidence type="ECO:0000259" key="2">
    <source>
        <dbReference type="Pfam" id="PF07727"/>
    </source>
</evidence>
<sequence>MTGNISYLSDYKPYDRGYVSFGQGGGKITSKGTSSTNISGTTDATSQGVKKDMYSLRYIALLNWFHEAHIKSSNSDAQDACNADAFESSGNFNPAATSKSPPAEQMESLTVESAIPTISSPVPTACLETSPKTSSGSRLIPKRVTSQDETQSMDNILTLSNRFEDILGVTTNTVDTNGMDANLSNMESIIPASPTPTLIIHMDYPKSQIIGLVDTPVQTRHKSKVMEEHSFIATIHQKTTPDLIEFCLFLCFLSQEEPKKISDALKDPSWVKAMQEELLQFKIQNVWILVDCPKGVRPIGTKWVLKNKKDERGIVIRNKAKLVAQGHTLEEGID</sequence>
<accession>A0A699HHC6</accession>
<gene>
    <name evidence="3" type="ORF">Tci_351488</name>
</gene>
<dbReference type="EMBL" id="BKCJ010130575">
    <property type="protein sequence ID" value="GEX79513.1"/>
    <property type="molecule type" value="Genomic_DNA"/>
</dbReference>
<feature type="domain" description="Reverse transcriptase Ty1/copia-type" evidence="2">
    <location>
        <begin position="285"/>
        <end position="333"/>
    </location>
</feature>
<feature type="region of interest" description="Disordered" evidence="1">
    <location>
        <begin position="120"/>
        <end position="147"/>
    </location>
</feature>
<proteinExistence type="predicted"/>
<protein>
    <recommendedName>
        <fullName evidence="2">Reverse transcriptase Ty1/copia-type domain-containing protein</fullName>
    </recommendedName>
</protein>
<dbReference type="Pfam" id="PF07727">
    <property type="entry name" value="RVT_2"/>
    <property type="match status" value="1"/>
</dbReference>